<reference evidence="9" key="1">
    <citation type="submission" date="2016-03" db="EMBL/GenBank/DDBJ databases">
        <title>Mechanisms controlling the formation of the plant cell surface in tip-growing cells are functionally conserved among land plants.</title>
        <authorList>
            <person name="Honkanen S."/>
            <person name="Jones V.A."/>
            <person name="Morieri G."/>
            <person name="Champion C."/>
            <person name="Hetherington A.J."/>
            <person name="Kelly S."/>
            <person name="Saint-Marcoux D."/>
            <person name="Proust H."/>
            <person name="Prescott H."/>
            <person name="Dolan L."/>
        </authorList>
    </citation>
    <scope>NUCLEOTIDE SEQUENCE [LARGE SCALE GENOMIC DNA]</scope>
    <source>
        <tissue evidence="9">Whole gametophyte</tissue>
    </source>
</reference>
<keyword evidence="6" id="KW-0464">Manganese</keyword>
<dbReference type="EMBL" id="LVLJ01002146">
    <property type="protein sequence ID" value="OAE26615.1"/>
    <property type="molecule type" value="Genomic_DNA"/>
</dbReference>
<evidence type="ECO:0000313" key="10">
    <source>
        <dbReference type="Proteomes" id="UP000077202"/>
    </source>
</evidence>
<dbReference type="GO" id="GO:0004594">
    <property type="term" value="F:pantothenate kinase activity"/>
    <property type="evidence" value="ECO:0007669"/>
    <property type="project" value="TreeGrafter"/>
</dbReference>
<dbReference type="InterPro" id="IPR036075">
    <property type="entry name" value="ARMT-1-like_metal-bd_sf"/>
</dbReference>
<sequence>MMELSTAPQEKRRPDEAVWIRSEQGTVKDTETSEHPALDATSSQGPIKCHARAPMDAPPLCIPGVENSSFVIRRKCDSWSCENTREKAPFVDKKLQRAKYHRTVKTREWRVLLRKYLFPWKVAEQDDSVVDAPTRAAKFAERFSNNPGCWLEILLVRQRPALPSHPPARTALSLSVSTPNFSSQRALPWLLLPLDIVICLDKRYGKMLDELEADPFSNGGPPDAILLTRLREICLREVGFSDIYKNVKDEENTKCLALFPDVVKTADNIEDVGERIEHLMRGVFAGNIFDLGASQAVIFVDNSGSDVILGILPFARELLRRGTKVVLAANDLPSINDITYDELKDIVAKLKDGAGKDSILGVNAHDLFVVNSGSDLPVLDLSHISPELAYACEDADLVVLEGMGRAIETNLYAQFKCDSLKVGMVKHQEVAEFLGGRLYDCVIKFNEVIL</sequence>
<comment type="caution">
    <text evidence="9">The sequence shown here is derived from an EMBL/GenBank/DDBJ whole genome shotgun (WGS) entry which is preliminary data.</text>
</comment>
<feature type="domain" description="Damage-control phosphatase ARMT1-like metal-binding" evidence="8">
    <location>
        <begin position="294"/>
        <end position="442"/>
    </location>
</feature>
<keyword evidence="3" id="KW-0533">Nickel</keyword>
<protein>
    <recommendedName>
        <fullName evidence="8">Damage-control phosphatase ARMT1-like metal-binding domain-containing protein</fullName>
    </recommendedName>
</protein>
<dbReference type="GO" id="GO:0005524">
    <property type="term" value="F:ATP binding"/>
    <property type="evidence" value="ECO:0007669"/>
    <property type="project" value="InterPro"/>
</dbReference>
<evidence type="ECO:0000256" key="5">
    <source>
        <dbReference type="ARBA" id="ARBA00022801"/>
    </source>
</evidence>
<evidence type="ECO:0000259" key="8">
    <source>
        <dbReference type="Pfam" id="PF01937"/>
    </source>
</evidence>
<dbReference type="Pfam" id="PF01937">
    <property type="entry name" value="ARMT1-like_dom"/>
    <property type="match status" value="1"/>
</dbReference>
<feature type="compositionally biased region" description="Basic and acidic residues" evidence="7">
    <location>
        <begin position="9"/>
        <end position="18"/>
    </location>
</feature>
<evidence type="ECO:0000313" key="9">
    <source>
        <dbReference type="EMBL" id="OAE26615.1"/>
    </source>
</evidence>
<dbReference type="FunFam" id="3.40.50.10880:FF:000004">
    <property type="entry name" value="Pantothenate kinase"/>
    <property type="match status" value="1"/>
</dbReference>
<evidence type="ECO:0000256" key="1">
    <source>
        <dbReference type="ARBA" id="ARBA00001936"/>
    </source>
</evidence>
<dbReference type="GO" id="GO:0046872">
    <property type="term" value="F:metal ion binding"/>
    <property type="evidence" value="ECO:0007669"/>
    <property type="project" value="UniProtKB-KW"/>
</dbReference>
<dbReference type="GO" id="GO:0016787">
    <property type="term" value="F:hydrolase activity"/>
    <property type="evidence" value="ECO:0007669"/>
    <property type="project" value="UniProtKB-KW"/>
</dbReference>
<accession>A0A176W2C0</accession>
<dbReference type="Gene3D" id="3.40.50.10880">
    <property type="entry name" value="Uncharacterised protein PF01937, DUF89, domain 3"/>
    <property type="match status" value="1"/>
</dbReference>
<dbReference type="AlphaFoldDB" id="A0A176W2C0"/>
<dbReference type="GO" id="GO:0005634">
    <property type="term" value="C:nucleus"/>
    <property type="evidence" value="ECO:0007669"/>
    <property type="project" value="TreeGrafter"/>
</dbReference>
<keyword evidence="4" id="KW-0479">Metal-binding</keyword>
<comment type="cofactor">
    <cofactor evidence="1">
        <name>Mn(2+)</name>
        <dbReference type="ChEBI" id="CHEBI:29035"/>
    </cofactor>
</comment>
<dbReference type="PANTHER" id="PTHR12280">
    <property type="entry name" value="PANTOTHENATE KINASE"/>
    <property type="match status" value="1"/>
</dbReference>
<proteinExistence type="predicted"/>
<dbReference type="SUPFAM" id="SSF111321">
    <property type="entry name" value="AF1104-like"/>
    <property type="match status" value="1"/>
</dbReference>
<evidence type="ECO:0000256" key="2">
    <source>
        <dbReference type="ARBA" id="ARBA00001967"/>
    </source>
</evidence>
<gene>
    <name evidence="9" type="ORF">AXG93_4542s1360</name>
</gene>
<feature type="compositionally biased region" description="Basic and acidic residues" evidence="7">
    <location>
        <begin position="26"/>
        <end position="37"/>
    </location>
</feature>
<evidence type="ECO:0000256" key="7">
    <source>
        <dbReference type="SAM" id="MobiDB-lite"/>
    </source>
</evidence>
<dbReference type="InterPro" id="IPR004567">
    <property type="entry name" value="Type_II_PanK"/>
</dbReference>
<dbReference type="InterPro" id="IPR035073">
    <property type="entry name" value="At2g17340_3_helix_bundle"/>
</dbReference>
<comment type="cofactor">
    <cofactor evidence="2">
        <name>Ni(2+)</name>
        <dbReference type="ChEBI" id="CHEBI:49786"/>
    </cofactor>
</comment>
<dbReference type="GO" id="GO:0015937">
    <property type="term" value="P:coenzyme A biosynthetic process"/>
    <property type="evidence" value="ECO:0007669"/>
    <property type="project" value="InterPro"/>
</dbReference>
<evidence type="ECO:0000256" key="6">
    <source>
        <dbReference type="ARBA" id="ARBA00023211"/>
    </source>
</evidence>
<keyword evidence="10" id="KW-1185">Reference proteome</keyword>
<keyword evidence="5" id="KW-0378">Hydrolase</keyword>
<dbReference type="Proteomes" id="UP000077202">
    <property type="component" value="Unassembled WGS sequence"/>
</dbReference>
<organism evidence="9 10">
    <name type="scientific">Marchantia polymorpha subsp. ruderalis</name>
    <dbReference type="NCBI Taxonomy" id="1480154"/>
    <lineage>
        <taxon>Eukaryota</taxon>
        <taxon>Viridiplantae</taxon>
        <taxon>Streptophyta</taxon>
        <taxon>Embryophyta</taxon>
        <taxon>Marchantiophyta</taxon>
        <taxon>Marchantiopsida</taxon>
        <taxon>Marchantiidae</taxon>
        <taxon>Marchantiales</taxon>
        <taxon>Marchantiaceae</taxon>
        <taxon>Marchantia</taxon>
    </lineage>
</organism>
<dbReference type="PANTHER" id="PTHR12280:SF35">
    <property type="entry name" value="4'-PHOSPHOPANTETHEINE PHOSPHATASE"/>
    <property type="match status" value="1"/>
</dbReference>
<feature type="region of interest" description="Disordered" evidence="7">
    <location>
        <begin position="1"/>
        <end position="46"/>
    </location>
</feature>
<evidence type="ECO:0000256" key="4">
    <source>
        <dbReference type="ARBA" id="ARBA00022723"/>
    </source>
</evidence>
<dbReference type="Gene3D" id="1.20.1700.10">
    <property type="entry name" value="AF1104-like"/>
    <property type="match status" value="1"/>
</dbReference>
<dbReference type="GO" id="GO:0005829">
    <property type="term" value="C:cytosol"/>
    <property type="evidence" value="ECO:0007669"/>
    <property type="project" value="TreeGrafter"/>
</dbReference>
<name>A0A176W2C0_MARPO</name>
<dbReference type="InterPro" id="IPR002791">
    <property type="entry name" value="ARMT1-like_metal-bd"/>
</dbReference>
<evidence type="ECO:0000256" key="3">
    <source>
        <dbReference type="ARBA" id="ARBA00022596"/>
    </source>
</evidence>